<dbReference type="AlphaFoldDB" id="A0A2J6Q5A6"/>
<accession>A0A2J6Q5A6</accession>
<name>A0A2J6Q5A6_9HELO</name>
<feature type="compositionally biased region" description="Polar residues" evidence="1">
    <location>
        <begin position="114"/>
        <end position="125"/>
    </location>
</feature>
<evidence type="ECO:0000313" key="2">
    <source>
        <dbReference type="EMBL" id="PMD21421.1"/>
    </source>
</evidence>
<protein>
    <submittedName>
        <fullName evidence="2">Uncharacterized protein</fullName>
    </submittedName>
</protein>
<organism evidence="2 3">
    <name type="scientific">Hyaloscypha hepaticicola</name>
    <dbReference type="NCBI Taxonomy" id="2082293"/>
    <lineage>
        <taxon>Eukaryota</taxon>
        <taxon>Fungi</taxon>
        <taxon>Dikarya</taxon>
        <taxon>Ascomycota</taxon>
        <taxon>Pezizomycotina</taxon>
        <taxon>Leotiomycetes</taxon>
        <taxon>Helotiales</taxon>
        <taxon>Hyaloscyphaceae</taxon>
        <taxon>Hyaloscypha</taxon>
    </lineage>
</organism>
<evidence type="ECO:0000313" key="3">
    <source>
        <dbReference type="Proteomes" id="UP000235672"/>
    </source>
</evidence>
<keyword evidence="3" id="KW-1185">Reference proteome</keyword>
<dbReference type="Proteomes" id="UP000235672">
    <property type="component" value="Unassembled WGS sequence"/>
</dbReference>
<proteinExistence type="predicted"/>
<feature type="region of interest" description="Disordered" evidence="1">
    <location>
        <begin position="114"/>
        <end position="140"/>
    </location>
</feature>
<gene>
    <name evidence="2" type="ORF">NA56DRAFT_703601</name>
</gene>
<sequence length="203" mass="22645">MPGEQASASEDRTTRPLTVSALQHRRNNDPPRQLRTTKTAKKNAKPIQQVCRSTLGPPICLFSHEVGVTSCNIPRTLHNAIILPGRGINSFGHRMNVQCRRKAIPLRNSTDANFVQHQDSKQTASRMPDTPRTAGSTPLDTGLARRRNVTQTRRGVWDTFSWTREPEDAMDQVSMTPLARPPAMNTMKSRGISFVFAGKPLKH</sequence>
<reference evidence="2 3" key="1">
    <citation type="submission" date="2016-05" db="EMBL/GenBank/DDBJ databases">
        <title>A degradative enzymes factory behind the ericoid mycorrhizal symbiosis.</title>
        <authorList>
            <consortium name="DOE Joint Genome Institute"/>
            <person name="Martino E."/>
            <person name="Morin E."/>
            <person name="Grelet G."/>
            <person name="Kuo A."/>
            <person name="Kohler A."/>
            <person name="Daghino S."/>
            <person name="Barry K."/>
            <person name="Choi C."/>
            <person name="Cichocki N."/>
            <person name="Clum A."/>
            <person name="Copeland A."/>
            <person name="Hainaut M."/>
            <person name="Haridas S."/>
            <person name="Labutti K."/>
            <person name="Lindquist E."/>
            <person name="Lipzen A."/>
            <person name="Khouja H.-R."/>
            <person name="Murat C."/>
            <person name="Ohm R."/>
            <person name="Olson A."/>
            <person name="Spatafora J."/>
            <person name="Veneault-Fourrey C."/>
            <person name="Henrissat B."/>
            <person name="Grigoriev I."/>
            <person name="Martin F."/>
            <person name="Perotto S."/>
        </authorList>
    </citation>
    <scope>NUCLEOTIDE SEQUENCE [LARGE SCALE GENOMIC DNA]</scope>
    <source>
        <strain evidence="2 3">UAMH 7357</strain>
    </source>
</reference>
<dbReference type="EMBL" id="KZ613481">
    <property type="protein sequence ID" value="PMD21421.1"/>
    <property type="molecule type" value="Genomic_DNA"/>
</dbReference>
<feature type="region of interest" description="Disordered" evidence="1">
    <location>
        <begin position="1"/>
        <end position="45"/>
    </location>
</feature>
<evidence type="ECO:0000256" key="1">
    <source>
        <dbReference type="SAM" id="MobiDB-lite"/>
    </source>
</evidence>